<dbReference type="PANTHER" id="PTHR47966">
    <property type="entry name" value="BETA-SITE APP-CLEAVING ENZYME, ISOFORM A-RELATED"/>
    <property type="match status" value="1"/>
</dbReference>
<dbReference type="Proteomes" id="UP000729913">
    <property type="component" value="Unassembled WGS sequence"/>
</dbReference>
<dbReference type="InterPro" id="IPR001461">
    <property type="entry name" value="Aspartic_peptidase_A1"/>
</dbReference>
<evidence type="ECO:0000259" key="1">
    <source>
        <dbReference type="PROSITE" id="PS51767"/>
    </source>
</evidence>
<proteinExistence type="predicted"/>
<feature type="domain" description="Peptidase A1" evidence="1">
    <location>
        <begin position="1"/>
        <end position="219"/>
    </location>
</feature>
<keyword evidence="3" id="KW-1185">Reference proteome</keyword>
<accession>A0A8J5VAE4</accession>
<sequence>MRNTMGLLVLENQLKHSKSFLIQHGLIPGYHLNTVDFLKSLAFSHVKVVRQSFIEMTHMSNIPFLMTKADGIIGLGFSSLNELVVDNSNKTFPFCTSSCKAIFDTSVNIISGPPADIMKINNLLGAKEIMKVWPYRYMVDCRSFAKLPHVSFILAGTEFRIDSKYYIQHLVYYGMQLCLSPFIPDTSGLGYWEIGGAFLMQFYAEFYLNGTIALGKIKF</sequence>
<dbReference type="GO" id="GO:0005764">
    <property type="term" value="C:lysosome"/>
    <property type="evidence" value="ECO:0007669"/>
    <property type="project" value="TreeGrafter"/>
</dbReference>
<dbReference type="InterPro" id="IPR033121">
    <property type="entry name" value="PEPTIDASE_A1"/>
</dbReference>
<dbReference type="Pfam" id="PF00026">
    <property type="entry name" value="Asp"/>
    <property type="match status" value="1"/>
</dbReference>
<reference evidence="2" key="2">
    <citation type="submission" date="2021-04" db="EMBL/GenBank/DDBJ databases">
        <title>Genome-wide patterns of bracovirus chromosomal integration into multiple host tissues during parasitism.</title>
        <authorList>
            <person name="Chebbi M.A.C."/>
        </authorList>
    </citation>
    <scope>NUCLEOTIDE SEQUENCE</scope>
    <source>
        <tissue evidence="2">Whole body</tissue>
    </source>
</reference>
<evidence type="ECO:0000313" key="2">
    <source>
        <dbReference type="EMBL" id="KAG8038929.1"/>
    </source>
</evidence>
<organism evidence="2 3">
    <name type="scientific">Cotesia typhae</name>
    <dbReference type="NCBI Taxonomy" id="2053667"/>
    <lineage>
        <taxon>Eukaryota</taxon>
        <taxon>Metazoa</taxon>
        <taxon>Ecdysozoa</taxon>
        <taxon>Arthropoda</taxon>
        <taxon>Hexapoda</taxon>
        <taxon>Insecta</taxon>
        <taxon>Pterygota</taxon>
        <taxon>Neoptera</taxon>
        <taxon>Endopterygota</taxon>
        <taxon>Hymenoptera</taxon>
        <taxon>Apocrita</taxon>
        <taxon>Ichneumonoidea</taxon>
        <taxon>Braconidae</taxon>
        <taxon>Microgastrinae</taxon>
        <taxon>Cotesia</taxon>
    </lineage>
</organism>
<evidence type="ECO:0000313" key="3">
    <source>
        <dbReference type="Proteomes" id="UP000729913"/>
    </source>
</evidence>
<dbReference type="GO" id="GO:0006508">
    <property type="term" value="P:proteolysis"/>
    <property type="evidence" value="ECO:0007669"/>
    <property type="project" value="InterPro"/>
</dbReference>
<protein>
    <recommendedName>
        <fullName evidence="1">Peptidase A1 domain-containing protein</fullName>
    </recommendedName>
</protein>
<name>A0A8J5VAE4_9HYME</name>
<dbReference type="GO" id="GO:0004190">
    <property type="term" value="F:aspartic-type endopeptidase activity"/>
    <property type="evidence" value="ECO:0007669"/>
    <property type="project" value="InterPro"/>
</dbReference>
<dbReference type="AlphaFoldDB" id="A0A8J5VAE4"/>
<dbReference type="EMBL" id="JAAOIC020000039">
    <property type="protein sequence ID" value="KAG8038929.1"/>
    <property type="molecule type" value="Genomic_DNA"/>
</dbReference>
<dbReference type="PANTHER" id="PTHR47966:SF51">
    <property type="entry name" value="BETA-SITE APP-CLEAVING ENZYME, ISOFORM A-RELATED"/>
    <property type="match status" value="1"/>
</dbReference>
<comment type="caution">
    <text evidence="2">The sequence shown here is derived from an EMBL/GenBank/DDBJ whole genome shotgun (WGS) entry which is preliminary data.</text>
</comment>
<dbReference type="PROSITE" id="PS51767">
    <property type="entry name" value="PEPTIDASE_A1"/>
    <property type="match status" value="1"/>
</dbReference>
<gene>
    <name evidence="2" type="ORF">G9C98_003236</name>
</gene>
<reference evidence="2" key="1">
    <citation type="submission" date="2020-03" db="EMBL/GenBank/DDBJ databases">
        <authorList>
            <person name="Chebbi M.A."/>
            <person name="Drezen J.M."/>
        </authorList>
    </citation>
    <scope>NUCLEOTIDE SEQUENCE</scope>
    <source>
        <tissue evidence="2">Whole body</tissue>
    </source>
</reference>
<dbReference type="OrthoDB" id="771136at2759"/>